<dbReference type="InterPro" id="IPR005135">
    <property type="entry name" value="Endo/exonuclease/phosphatase"/>
</dbReference>
<dbReference type="Proteomes" id="UP000642488">
    <property type="component" value="Unassembled WGS sequence"/>
</dbReference>
<gene>
    <name evidence="2" type="ORF">ILP92_11075</name>
</gene>
<organism evidence="2 3">
    <name type="scientific">Palleronia pontilimi</name>
    <dbReference type="NCBI Taxonomy" id="1964209"/>
    <lineage>
        <taxon>Bacteria</taxon>
        <taxon>Pseudomonadati</taxon>
        <taxon>Pseudomonadota</taxon>
        <taxon>Alphaproteobacteria</taxon>
        <taxon>Rhodobacterales</taxon>
        <taxon>Roseobacteraceae</taxon>
        <taxon>Palleronia</taxon>
    </lineage>
</organism>
<dbReference type="AlphaFoldDB" id="A0A934IJV4"/>
<keyword evidence="2" id="KW-0378">Hydrolase</keyword>
<proteinExistence type="predicted"/>
<dbReference type="GO" id="GO:0004519">
    <property type="term" value="F:endonuclease activity"/>
    <property type="evidence" value="ECO:0007669"/>
    <property type="project" value="UniProtKB-KW"/>
</dbReference>
<evidence type="ECO:0000313" key="2">
    <source>
        <dbReference type="EMBL" id="MBJ3763289.1"/>
    </source>
</evidence>
<feature type="domain" description="Endonuclease/exonuclease/phosphatase" evidence="1">
    <location>
        <begin position="45"/>
        <end position="293"/>
    </location>
</feature>
<comment type="caution">
    <text evidence="2">The sequence shown here is derived from an EMBL/GenBank/DDBJ whole genome shotgun (WGS) entry which is preliminary data.</text>
</comment>
<dbReference type="PROSITE" id="PS51257">
    <property type="entry name" value="PROKAR_LIPOPROTEIN"/>
    <property type="match status" value="1"/>
</dbReference>
<keyword evidence="2" id="KW-0255">Endonuclease</keyword>
<evidence type="ECO:0000313" key="3">
    <source>
        <dbReference type="Proteomes" id="UP000642488"/>
    </source>
</evidence>
<dbReference type="Gene3D" id="3.60.10.10">
    <property type="entry name" value="Endonuclease/exonuclease/phosphatase"/>
    <property type="match status" value="1"/>
</dbReference>
<protein>
    <submittedName>
        <fullName evidence="2">Endonuclease/exonuclease/phosphatase family protein</fullName>
    </submittedName>
</protein>
<keyword evidence="2" id="KW-0540">Nuclease</keyword>
<dbReference type="SUPFAM" id="SSF56219">
    <property type="entry name" value="DNase I-like"/>
    <property type="match status" value="1"/>
</dbReference>
<dbReference type="Pfam" id="PF03372">
    <property type="entry name" value="Exo_endo_phos"/>
    <property type="match status" value="1"/>
</dbReference>
<keyword evidence="3" id="KW-1185">Reference proteome</keyword>
<reference evidence="2" key="1">
    <citation type="submission" date="2020-12" db="EMBL/GenBank/DDBJ databases">
        <title>Bacterial taxonomy.</title>
        <authorList>
            <person name="Pan X."/>
        </authorList>
    </citation>
    <scope>NUCLEOTIDE SEQUENCE</scope>
    <source>
        <strain evidence="2">KCTC 52957</strain>
    </source>
</reference>
<name>A0A934IJV4_9RHOB</name>
<dbReference type="EMBL" id="JAEKPD010000009">
    <property type="protein sequence ID" value="MBJ3763289.1"/>
    <property type="molecule type" value="Genomic_DNA"/>
</dbReference>
<evidence type="ECO:0000259" key="1">
    <source>
        <dbReference type="Pfam" id="PF03372"/>
    </source>
</evidence>
<accession>A0A934IJV4</accession>
<dbReference type="InterPro" id="IPR036691">
    <property type="entry name" value="Endo/exonu/phosph_ase_sf"/>
</dbReference>
<sequence length="303" mass="34087">MVKLVSKTALLMALLAALVVGCQNLRLSGKQELRARDGSALRIATYNVHYIVLADQTGPWSVGDWERRKGPLDQAFKALDADLVAFQEMESFRSGSDGSVNLARDWLLDRNPGYGLHVSGDWTEFPSTQPMLYRRDRLEPLDQGWFFFSETPDQLYSRTFNGSYPAFASWGQFRDKRDGAVFTVVNAHTDYASRQNRLLSAELIARRIAPRVAAGDTVFLTGDLNARLGDRTLEIVENAGLTFAPVRGATYHFDRGLNLFRAIDHIAFTDDVTLVSDPVVLRRRFDGEWPTDHYPVAVDVRLD</sequence>